<gene>
    <name evidence="11" type="ORF">ACFH04_14290</name>
</gene>
<evidence type="ECO:0000256" key="8">
    <source>
        <dbReference type="SAM" id="MobiDB-lite"/>
    </source>
</evidence>
<dbReference type="PRINTS" id="PR00725">
    <property type="entry name" value="DADACBPTASE1"/>
</dbReference>
<reference evidence="11 12" key="1">
    <citation type="submission" date="2024-09" db="EMBL/GenBank/DDBJ databases">
        <authorList>
            <person name="Sun Q."/>
            <person name="Mori K."/>
        </authorList>
    </citation>
    <scope>NUCLEOTIDE SEQUENCE [LARGE SCALE GENOMIC DNA]</scope>
    <source>
        <strain evidence="11 12">JCM 4557</strain>
    </source>
</reference>
<comment type="similarity">
    <text evidence="1 7">Belongs to the peptidase S11 family.</text>
</comment>
<dbReference type="RefSeq" id="WP_394319398.1">
    <property type="nucleotide sequence ID" value="NZ_JBHMQV010000009.1"/>
</dbReference>
<evidence type="ECO:0000313" key="12">
    <source>
        <dbReference type="Proteomes" id="UP001589887"/>
    </source>
</evidence>
<feature type="region of interest" description="Disordered" evidence="8">
    <location>
        <begin position="1"/>
        <end position="109"/>
    </location>
</feature>
<dbReference type="PANTHER" id="PTHR21581:SF33">
    <property type="entry name" value="D-ALANYL-D-ALANINE CARBOXYPEPTIDASE DACB"/>
    <property type="match status" value="1"/>
</dbReference>
<keyword evidence="9" id="KW-1133">Transmembrane helix</keyword>
<dbReference type="SUPFAM" id="SSF56601">
    <property type="entry name" value="beta-lactamase/transpeptidase-like"/>
    <property type="match status" value="1"/>
</dbReference>
<comment type="caution">
    <text evidence="11">The sequence shown here is derived from an EMBL/GenBank/DDBJ whole genome shotgun (WGS) entry which is preliminary data.</text>
</comment>
<feature type="transmembrane region" description="Helical" evidence="9">
    <location>
        <begin position="139"/>
        <end position="157"/>
    </location>
</feature>
<feature type="compositionally biased region" description="Low complexity" evidence="8">
    <location>
        <begin position="23"/>
        <end position="49"/>
    </location>
</feature>
<evidence type="ECO:0000256" key="7">
    <source>
        <dbReference type="RuleBase" id="RU004016"/>
    </source>
</evidence>
<dbReference type="GO" id="GO:0016787">
    <property type="term" value="F:hydrolase activity"/>
    <property type="evidence" value="ECO:0007669"/>
    <property type="project" value="UniProtKB-KW"/>
</dbReference>
<organism evidence="11 12">
    <name type="scientific">Streptomyces noboritoensis</name>
    <dbReference type="NCBI Taxonomy" id="67337"/>
    <lineage>
        <taxon>Bacteria</taxon>
        <taxon>Bacillati</taxon>
        <taxon>Actinomycetota</taxon>
        <taxon>Actinomycetes</taxon>
        <taxon>Kitasatosporales</taxon>
        <taxon>Streptomycetaceae</taxon>
        <taxon>Streptomyces</taxon>
    </lineage>
</organism>
<keyword evidence="4" id="KW-0133">Cell shape</keyword>
<protein>
    <submittedName>
        <fullName evidence="11">Serine hydrolase</fullName>
    </submittedName>
</protein>
<evidence type="ECO:0000256" key="4">
    <source>
        <dbReference type="ARBA" id="ARBA00022960"/>
    </source>
</evidence>
<dbReference type="InterPro" id="IPR001967">
    <property type="entry name" value="Peptidase_S11_N"/>
</dbReference>
<evidence type="ECO:0000256" key="6">
    <source>
        <dbReference type="ARBA" id="ARBA00023316"/>
    </source>
</evidence>
<evidence type="ECO:0000256" key="1">
    <source>
        <dbReference type="ARBA" id="ARBA00007164"/>
    </source>
</evidence>
<keyword evidence="3 11" id="KW-0378">Hydrolase</keyword>
<dbReference type="InterPro" id="IPR018044">
    <property type="entry name" value="Peptidase_S11"/>
</dbReference>
<dbReference type="Gene3D" id="3.40.710.10">
    <property type="entry name" value="DD-peptidase/beta-lactamase superfamily"/>
    <property type="match status" value="1"/>
</dbReference>
<evidence type="ECO:0000313" key="11">
    <source>
        <dbReference type="EMBL" id="MFC0844871.1"/>
    </source>
</evidence>
<keyword evidence="5" id="KW-0573">Peptidoglycan synthesis</keyword>
<keyword evidence="12" id="KW-1185">Reference proteome</keyword>
<sequence>MADQSPDEGSKRKIDAEEKGTTEEASGTEESVGSASSDGTPDTADTPGTPDAPPESDSERTSEFVALKPVDVPALKPPRPVTAGPALGARPKDESAESPAPDAEEPAPALPPLDLLAELTNTPKPPETPARTITRRFKIWVPIVLLLALVFVIVQAVRPLPPPSLKLGADTSSYTFDGRFSLPWPAKGQSAVQVQGSGSLGTFGEQKPVPTASVAKVMTAYVLLKDHPLKKDEAGPTIEVDEKAVREGEAKDESRIEGLTAGAKFSQQDMLKMLMIPSGNNIARLLARWDTGSRDETAFVAKMNEAAKALGMNDTTYTDPSGLDAKTVSTAVDQLKLAEAVMRFDAFRPIVALPNATIKGLPQPINNNNDNLLLAGLSIKGIKTGSNTAAGGALMWAAYKTVGDRTPLILGTMLDQRVDGPDPNGGNSLTLVKENSKKVIAAVRDALTSVVAVRKGQVVGYVDDGLGGRTPLVATRDLKAVGVPGQRLPLRLTDSGKRVPHAADAGAVVGALTIGTGPDAPTVPVALQKDLREPSFGSKVTRLG</sequence>
<dbReference type="Pfam" id="PF00768">
    <property type="entry name" value="Peptidase_S11"/>
    <property type="match status" value="1"/>
</dbReference>
<keyword evidence="6" id="KW-0961">Cell wall biogenesis/degradation</keyword>
<keyword evidence="2" id="KW-0732">Signal</keyword>
<feature type="domain" description="Peptidase S11 D-alanyl-D-alanine carboxypeptidase A N-terminal" evidence="10">
    <location>
        <begin position="206"/>
        <end position="401"/>
    </location>
</feature>
<keyword evidence="9" id="KW-0812">Transmembrane</keyword>
<keyword evidence="9" id="KW-0472">Membrane</keyword>
<evidence type="ECO:0000256" key="5">
    <source>
        <dbReference type="ARBA" id="ARBA00022984"/>
    </source>
</evidence>
<evidence type="ECO:0000256" key="2">
    <source>
        <dbReference type="ARBA" id="ARBA00022729"/>
    </source>
</evidence>
<evidence type="ECO:0000256" key="3">
    <source>
        <dbReference type="ARBA" id="ARBA00022801"/>
    </source>
</evidence>
<name>A0ABV6TGF8_9ACTN</name>
<dbReference type="Proteomes" id="UP001589887">
    <property type="component" value="Unassembled WGS sequence"/>
</dbReference>
<dbReference type="InterPro" id="IPR012338">
    <property type="entry name" value="Beta-lactam/transpept-like"/>
</dbReference>
<evidence type="ECO:0000259" key="10">
    <source>
        <dbReference type="Pfam" id="PF00768"/>
    </source>
</evidence>
<feature type="compositionally biased region" description="Basic and acidic residues" evidence="8">
    <location>
        <begin position="8"/>
        <end position="22"/>
    </location>
</feature>
<evidence type="ECO:0000256" key="9">
    <source>
        <dbReference type="SAM" id="Phobius"/>
    </source>
</evidence>
<dbReference type="EMBL" id="JBHMQV010000009">
    <property type="protein sequence ID" value="MFC0844871.1"/>
    <property type="molecule type" value="Genomic_DNA"/>
</dbReference>
<accession>A0ABV6TGF8</accession>
<proteinExistence type="inferred from homology"/>
<dbReference type="PANTHER" id="PTHR21581">
    <property type="entry name" value="D-ALANYL-D-ALANINE CARBOXYPEPTIDASE"/>
    <property type="match status" value="1"/>
</dbReference>